<dbReference type="GO" id="GO:0008270">
    <property type="term" value="F:zinc ion binding"/>
    <property type="evidence" value="ECO:0007669"/>
    <property type="project" value="UniProtKB-KW"/>
</dbReference>
<dbReference type="NCBIfam" id="TIGR00310">
    <property type="entry name" value="ZPR1_znf"/>
    <property type="match status" value="2"/>
</dbReference>
<dbReference type="SMART" id="SM00709">
    <property type="entry name" value="Zpr1"/>
    <property type="match status" value="2"/>
</dbReference>
<proteinExistence type="inferred from homology"/>
<dbReference type="InterPro" id="IPR042452">
    <property type="entry name" value="ZPR1_Znf1/2"/>
</dbReference>
<dbReference type="InterPro" id="IPR042451">
    <property type="entry name" value="ZPR1_A/B_dom"/>
</dbReference>
<keyword evidence="4" id="KW-0862">Zinc</keyword>
<dbReference type="PANTHER" id="PTHR10876:SF0">
    <property type="entry name" value="ZINC FINGER PROTEIN ZPR1"/>
    <property type="match status" value="1"/>
</dbReference>
<evidence type="ECO:0000313" key="7">
    <source>
        <dbReference type="EMBL" id="CAD9978248.1"/>
    </source>
</evidence>
<feature type="domain" description="Zinc finger ZPR1-type" evidence="6">
    <location>
        <begin position="295"/>
        <end position="471"/>
    </location>
</feature>
<evidence type="ECO:0000256" key="4">
    <source>
        <dbReference type="ARBA" id="ARBA00022833"/>
    </source>
</evidence>
<feature type="region of interest" description="Disordered" evidence="5">
    <location>
        <begin position="1"/>
        <end position="21"/>
    </location>
</feature>
<dbReference type="Pfam" id="PF22794">
    <property type="entry name" value="jr-ZPR1"/>
    <property type="match status" value="2"/>
</dbReference>
<sequence>MTTTSLHPPSSNDPEGCSSSQPDDLTIVPECYCPACGGGRGVTTVLPTILPTFGEIMVMTLLCDDCGWRDSQVTASGEIQRQGQILTLTVASPRDLNRQVVKSDAATLSVPQLDLEIPPSTQRGTLSTVEGILKKTATALESQQPDRLRLGDVENFHRCRNVIQRLRRYAGVENDDDSDNENDKEALADVFPFTIILDDPAGNSFIENPLAPHSDPLLKSQHYFRTPTQDMALGLQPSQAARQQGIIDDSNPLHKNPVNSAPDSHSFQVLSSTKNETEESMDTNIGRHEALVFPSSCPHCHQPTETKMCVTDIPHFPEVILMSLTCHDCGYKSNEIKGGGAIPRHGCRVSVTVQSVADLTRHVLKSDTAGITIPELELELGEGGLEGVYSTIEGLLQKMHQRLQLAHPLLGRGDSAIQQHTTNNGGEFSPPSSSQVRFQTVLTKLQQMARGEILPFTFILSDPLGHSFVGPPGPNDGLLLDEKSQECAKEDPGILVEGYERTHDQNEALGLNDIQTENYQKGK</sequence>
<dbReference type="GO" id="GO:0005634">
    <property type="term" value="C:nucleus"/>
    <property type="evidence" value="ECO:0007669"/>
    <property type="project" value="TreeGrafter"/>
</dbReference>
<dbReference type="InterPro" id="IPR004457">
    <property type="entry name" value="Znf_ZPR1"/>
</dbReference>
<dbReference type="Gene3D" id="2.60.120.1040">
    <property type="entry name" value="ZPR1, A/B domain"/>
    <property type="match status" value="2"/>
</dbReference>
<keyword evidence="2" id="KW-0479">Metal-binding</keyword>
<evidence type="ECO:0000256" key="1">
    <source>
        <dbReference type="ARBA" id="ARBA00008354"/>
    </source>
</evidence>
<dbReference type="AlphaFoldDB" id="A0A7S3DST4"/>
<evidence type="ECO:0000259" key="6">
    <source>
        <dbReference type="SMART" id="SM00709"/>
    </source>
</evidence>
<name>A0A7S3DST4_9STRA</name>
<organism evidence="7">
    <name type="scientific">Entomoneis paludosa</name>
    <dbReference type="NCBI Taxonomy" id="265537"/>
    <lineage>
        <taxon>Eukaryota</taxon>
        <taxon>Sar</taxon>
        <taxon>Stramenopiles</taxon>
        <taxon>Ochrophyta</taxon>
        <taxon>Bacillariophyta</taxon>
        <taxon>Bacillariophyceae</taxon>
        <taxon>Bacillariophycidae</taxon>
        <taxon>Entomoneidaceae</taxon>
        <taxon>Entomoneis</taxon>
    </lineage>
</organism>
<feature type="domain" description="Zinc finger ZPR1-type" evidence="6">
    <location>
        <begin position="31"/>
        <end position="208"/>
    </location>
</feature>
<dbReference type="InterPro" id="IPR056180">
    <property type="entry name" value="ZPR1_jr_dom"/>
</dbReference>
<accession>A0A7S3DST4</accession>
<comment type="similarity">
    <text evidence="1">Belongs to the ZPR1 family.</text>
</comment>
<evidence type="ECO:0000256" key="3">
    <source>
        <dbReference type="ARBA" id="ARBA00022771"/>
    </source>
</evidence>
<dbReference type="FunFam" id="2.20.25.420:FF:000002">
    <property type="entry name" value="Zinc finger protein ZPR1"/>
    <property type="match status" value="1"/>
</dbReference>
<evidence type="ECO:0000256" key="5">
    <source>
        <dbReference type="SAM" id="MobiDB-lite"/>
    </source>
</evidence>
<dbReference type="PANTHER" id="PTHR10876">
    <property type="entry name" value="ZINC FINGER PROTEIN ZPR1"/>
    <property type="match status" value="1"/>
</dbReference>
<dbReference type="Pfam" id="PF03367">
    <property type="entry name" value="Zn_ribbon_ZPR1"/>
    <property type="match status" value="2"/>
</dbReference>
<gene>
    <name evidence="7" type="ORF">APAL1065_LOCUS18268</name>
</gene>
<dbReference type="InterPro" id="IPR040141">
    <property type="entry name" value="ZPR1"/>
</dbReference>
<dbReference type="Gene3D" id="2.20.25.420">
    <property type="entry name" value="ZPR1, zinc finger domain"/>
    <property type="match status" value="2"/>
</dbReference>
<keyword evidence="3" id="KW-0863">Zinc-finger</keyword>
<protein>
    <recommendedName>
        <fullName evidence="6">Zinc finger ZPR1-type domain-containing protein</fullName>
    </recommendedName>
</protein>
<dbReference type="EMBL" id="HBHT01027205">
    <property type="protein sequence ID" value="CAD9978248.1"/>
    <property type="molecule type" value="Transcribed_RNA"/>
</dbReference>
<evidence type="ECO:0000256" key="2">
    <source>
        <dbReference type="ARBA" id="ARBA00022723"/>
    </source>
</evidence>
<reference evidence="7" key="1">
    <citation type="submission" date="2021-01" db="EMBL/GenBank/DDBJ databases">
        <authorList>
            <person name="Corre E."/>
            <person name="Pelletier E."/>
            <person name="Niang G."/>
            <person name="Scheremetjew M."/>
            <person name="Finn R."/>
            <person name="Kale V."/>
            <person name="Holt S."/>
            <person name="Cochrane G."/>
            <person name="Meng A."/>
            <person name="Brown T."/>
            <person name="Cohen L."/>
        </authorList>
    </citation>
    <scope>NUCLEOTIDE SEQUENCE</scope>
    <source>
        <strain evidence="7">CCMP125</strain>
    </source>
</reference>